<evidence type="ECO:0000256" key="1">
    <source>
        <dbReference type="ARBA" id="ARBA00023015"/>
    </source>
</evidence>
<dbReference type="PROSITE" id="PS50042">
    <property type="entry name" value="CNMP_BINDING_3"/>
    <property type="match status" value="1"/>
</dbReference>
<dbReference type="SMART" id="SM00100">
    <property type="entry name" value="cNMP"/>
    <property type="match status" value="1"/>
</dbReference>
<dbReference type="GO" id="GO:0003677">
    <property type="term" value="F:DNA binding"/>
    <property type="evidence" value="ECO:0007669"/>
    <property type="project" value="UniProtKB-KW"/>
</dbReference>
<name>A0A3A4ZIA1_UNCKA</name>
<feature type="domain" description="HTH crp-type" evidence="5">
    <location>
        <begin position="135"/>
        <end position="207"/>
    </location>
</feature>
<sequence length="216" mass="24855">MPKNNINNKLEAFFIGFKHQTYKKGEILVRSDEEPQGVYYLKNGLVRQYSISKDGEELTLNMYKPETFFPLMSAFTSIPNTYYFEAATDVQVFKAPQDVVLNFLKNESDISNDLITRLYKGMHGLLTRIEYLMSGSAYSKIIYMLLNTAYRFGERNHAKEVEVTITHREISALTGLTKETISRECTRLSERGLIENTKNHVVIKSLQMLEEELLGA</sequence>
<proteinExistence type="predicted"/>
<evidence type="ECO:0000313" key="6">
    <source>
        <dbReference type="EMBL" id="RJR26266.1"/>
    </source>
</evidence>
<dbReference type="SMART" id="SM00419">
    <property type="entry name" value="HTH_CRP"/>
    <property type="match status" value="1"/>
</dbReference>
<dbReference type="AlphaFoldDB" id="A0A3A4ZIA1"/>
<evidence type="ECO:0000256" key="2">
    <source>
        <dbReference type="ARBA" id="ARBA00023125"/>
    </source>
</evidence>
<dbReference type="PRINTS" id="PR00034">
    <property type="entry name" value="HTHCRP"/>
</dbReference>
<evidence type="ECO:0000313" key="7">
    <source>
        <dbReference type="Proteomes" id="UP000265540"/>
    </source>
</evidence>
<feature type="domain" description="Cyclic nucleotide-binding" evidence="4">
    <location>
        <begin position="22"/>
        <end position="121"/>
    </location>
</feature>
<gene>
    <name evidence="6" type="ORF">C4561_05625</name>
</gene>
<dbReference type="PROSITE" id="PS51063">
    <property type="entry name" value="HTH_CRP_2"/>
    <property type="match status" value="1"/>
</dbReference>
<keyword evidence="1" id="KW-0805">Transcription regulation</keyword>
<evidence type="ECO:0000256" key="3">
    <source>
        <dbReference type="ARBA" id="ARBA00023163"/>
    </source>
</evidence>
<dbReference type="Pfam" id="PF00027">
    <property type="entry name" value="cNMP_binding"/>
    <property type="match status" value="1"/>
</dbReference>
<reference evidence="6 7" key="1">
    <citation type="journal article" date="2017" name="ISME J.">
        <title>Energy and carbon metabolisms in a deep terrestrial subsurface fluid microbial community.</title>
        <authorList>
            <person name="Momper L."/>
            <person name="Jungbluth S.P."/>
            <person name="Lee M.D."/>
            <person name="Amend J.P."/>
        </authorList>
    </citation>
    <scope>NUCLEOTIDE SEQUENCE [LARGE SCALE GENOMIC DNA]</scope>
    <source>
        <strain evidence="6">SURF_46</strain>
    </source>
</reference>
<organism evidence="6 7">
    <name type="scientific">candidate division WWE3 bacterium</name>
    <dbReference type="NCBI Taxonomy" id="2053526"/>
    <lineage>
        <taxon>Bacteria</taxon>
        <taxon>Katanobacteria</taxon>
    </lineage>
</organism>
<dbReference type="CDD" id="cd00038">
    <property type="entry name" value="CAP_ED"/>
    <property type="match status" value="1"/>
</dbReference>
<dbReference type="InterPro" id="IPR036390">
    <property type="entry name" value="WH_DNA-bd_sf"/>
</dbReference>
<protein>
    <submittedName>
        <fullName evidence="6">Crp/Fnr family transcriptional regulator</fullName>
    </submittedName>
</protein>
<dbReference type="InterPro" id="IPR018490">
    <property type="entry name" value="cNMP-bd_dom_sf"/>
</dbReference>
<dbReference type="InterPro" id="IPR050397">
    <property type="entry name" value="Env_Response_Regulators"/>
</dbReference>
<dbReference type="InterPro" id="IPR000595">
    <property type="entry name" value="cNMP-bd_dom"/>
</dbReference>
<accession>A0A3A4ZIA1</accession>
<keyword evidence="3" id="KW-0804">Transcription</keyword>
<dbReference type="PANTHER" id="PTHR24567">
    <property type="entry name" value="CRP FAMILY TRANSCRIPTIONAL REGULATORY PROTEIN"/>
    <property type="match status" value="1"/>
</dbReference>
<comment type="caution">
    <text evidence="6">The sequence shown here is derived from an EMBL/GenBank/DDBJ whole genome shotgun (WGS) entry which is preliminary data.</text>
</comment>
<dbReference type="InterPro" id="IPR012318">
    <property type="entry name" value="HTH_CRP"/>
</dbReference>
<keyword evidence="2" id="KW-0238">DNA-binding</keyword>
<dbReference type="InterPro" id="IPR014710">
    <property type="entry name" value="RmlC-like_jellyroll"/>
</dbReference>
<dbReference type="Proteomes" id="UP000265540">
    <property type="component" value="Unassembled WGS sequence"/>
</dbReference>
<dbReference type="SUPFAM" id="SSF46785">
    <property type="entry name" value="Winged helix' DNA-binding domain"/>
    <property type="match status" value="1"/>
</dbReference>
<evidence type="ECO:0000259" key="5">
    <source>
        <dbReference type="PROSITE" id="PS51063"/>
    </source>
</evidence>
<dbReference type="EMBL" id="QZJF01000024">
    <property type="protein sequence ID" value="RJR26266.1"/>
    <property type="molecule type" value="Genomic_DNA"/>
</dbReference>
<dbReference type="PANTHER" id="PTHR24567:SF26">
    <property type="entry name" value="REGULATORY PROTEIN YEIL"/>
    <property type="match status" value="1"/>
</dbReference>
<dbReference type="Pfam" id="PF13545">
    <property type="entry name" value="HTH_Crp_2"/>
    <property type="match status" value="1"/>
</dbReference>
<dbReference type="Gene3D" id="2.60.120.10">
    <property type="entry name" value="Jelly Rolls"/>
    <property type="match status" value="1"/>
</dbReference>
<evidence type="ECO:0000259" key="4">
    <source>
        <dbReference type="PROSITE" id="PS50042"/>
    </source>
</evidence>
<dbReference type="SUPFAM" id="SSF51206">
    <property type="entry name" value="cAMP-binding domain-like"/>
    <property type="match status" value="1"/>
</dbReference>
<dbReference type="GO" id="GO:0003700">
    <property type="term" value="F:DNA-binding transcription factor activity"/>
    <property type="evidence" value="ECO:0007669"/>
    <property type="project" value="TreeGrafter"/>
</dbReference>
<dbReference type="GO" id="GO:0005829">
    <property type="term" value="C:cytosol"/>
    <property type="evidence" value="ECO:0007669"/>
    <property type="project" value="TreeGrafter"/>
</dbReference>